<dbReference type="EMBL" id="BAABIE010000010">
    <property type="protein sequence ID" value="GAA4752151.1"/>
    <property type="molecule type" value="Genomic_DNA"/>
</dbReference>
<reference evidence="3" key="1">
    <citation type="journal article" date="2019" name="Int. J. Syst. Evol. Microbiol.">
        <title>The Global Catalogue of Microorganisms (GCM) 10K type strain sequencing project: providing services to taxonomists for standard genome sequencing and annotation.</title>
        <authorList>
            <consortium name="The Broad Institute Genomics Platform"/>
            <consortium name="The Broad Institute Genome Sequencing Center for Infectious Disease"/>
            <person name="Wu L."/>
            <person name="Ma J."/>
        </authorList>
    </citation>
    <scope>NUCLEOTIDE SEQUENCE [LARGE SCALE GENOMIC DNA]</scope>
    <source>
        <strain evidence="3">JCM 18077</strain>
    </source>
</reference>
<evidence type="ECO:0000313" key="2">
    <source>
        <dbReference type="EMBL" id="GAA4752151.1"/>
    </source>
</evidence>
<keyword evidence="1" id="KW-0732">Signal</keyword>
<comment type="caution">
    <text evidence="2">The sequence shown here is derived from an EMBL/GenBank/DDBJ whole genome shotgun (WGS) entry which is preliminary data.</text>
</comment>
<sequence length="113" mass="11201">MRTKKVLAGAAVAMCAAGAAAGVLGAGTAAAADNYSVTLSRAETAVIAAHGLGDAFSNVPRIPTVLLNPHFGRMIQLGADDAVSEGGCIRLGITRGASYTSNSVSTLPAGQCR</sequence>
<protein>
    <submittedName>
        <fullName evidence="2">Uncharacterized protein</fullName>
    </submittedName>
</protein>
<keyword evidence="3" id="KW-1185">Reference proteome</keyword>
<dbReference type="RefSeq" id="WP_345313660.1">
    <property type="nucleotide sequence ID" value="NZ_BAABIE010000010.1"/>
</dbReference>
<feature type="signal peptide" evidence="1">
    <location>
        <begin position="1"/>
        <end position="31"/>
    </location>
</feature>
<name>A0ABP8ZBD2_9ACTN</name>
<proteinExistence type="predicted"/>
<evidence type="ECO:0000256" key="1">
    <source>
        <dbReference type="SAM" id="SignalP"/>
    </source>
</evidence>
<feature type="chain" id="PRO_5046139783" evidence="1">
    <location>
        <begin position="32"/>
        <end position="113"/>
    </location>
</feature>
<accession>A0ABP8ZBD2</accession>
<organism evidence="2 3">
    <name type="scientific">Gordonia alkaliphila</name>
    <dbReference type="NCBI Taxonomy" id="1053547"/>
    <lineage>
        <taxon>Bacteria</taxon>
        <taxon>Bacillati</taxon>
        <taxon>Actinomycetota</taxon>
        <taxon>Actinomycetes</taxon>
        <taxon>Mycobacteriales</taxon>
        <taxon>Gordoniaceae</taxon>
        <taxon>Gordonia</taxon>
    </lineage>
</organism>
<gene>
    <name evidence="2" type="ORF">GCM10023217_23860</name>
</gene>
<evidence type="ECO:0000313" key="3">
    <source>
        <dbReference type="Proteomes" id="UP001500822"/>
    </source>
</evidence>
<dbReference type="Proteomes" id="UP001500822">
    <property type="component" value="Unassembled WGS sequence"/>
</dbReference>